<name>A0A9R0S6Y5_TRITD</name>
<dbReference type="GO" id="GO:0015031">
    <property type="term" value="P:protein transport"/>
    <property type="evidence" value="ECO:0007669"/>
    <property type="project" value="InterPro"/>
</dbReference>
<feature type="compositionally biased region" description="Basic residues" evidence="2">
    <location>
        <begin position="176"/>
        <end position="193"/>
    </location>
</feature>
<sequence>MGFFTRSTSKQTAKLKSLVKLAVARLAVVRRPRLGRRSIARGDVAQLLSIGHLDRALARAEQVMEEDSVLEALDIIEHYCKVLVEHSAQLEKPKECGEDIKAAAAGLIFASARCGELPELLDARAILASKFGREFERAAKEGSQAVVNPTVVSAEVIGREGERGAAEEVGQGDRRRERHLARLPRRPRRGPSE</sequence>
<gene>
    <name evidence="3" type="ORF">TRITD_4Av1G037460</name>
</gene>
<dbReference type="FunFam" id="1.20.1260.60:FF:000002">
    <property type="entry name" value="Vacuolar protein sorting-associated protein IST1"/>
    <property type="match status" value="1"/>
</dbReference>
<dbReference type="InterPro" id="IPR042277">
    <property type="entry name" value="IST1-like"/>
</dbReference>
<evidence type="ECO:0000256" key="1">
    <source>
        <dbReference type="ARBA" id="ARBA00005536"/>
    </source>
</evidence>
<protein>
    <submittedName>
        <fullName evidence="3">Uncharacterized protein</fullName>
    </submittedName>
</protein>
<dbReference type="PANTHER" id="PTHR12161:SF17">
    <property type="entry name" value="EXPRESSED PROTEIN"/>
    <property type="match status" value="1"/>
</dbReference>
<evidence type="ECO:0000313" key="3">
    <source>
        <dbReference type="EMBL" id="VAH88991.1"/>
    </source>
</evidence>
<proteinExistence type="inferred from homology"/>
<accession>A0A9R0S6Y5</accession>
<dbReference type="Gene3D" id="1.20.1260.60">
    <property type="entry name" value="Vacuolar protein sorting-associated protein Ist1"/>
    <property type="match status" value="1"/>
</dbReference>
<dbReference type="Gramene" id="TRITD4Av1G037460.3">
    <property type="protein sequence ID" value="TRITD4Av1G037460.3"/>
    <property type="gene ID" value="TRITD4Av1G037460"/>
</dbReference>
<dbReference type="Proteomes" id="UP000324705">
    <property type="component" value="Chromosome 4A"/>
</dbReference>
<feature type="region of interest" description="Disordered" evidence="2">
    <location>
        <begin position="158"/>
        <end position="193"/>
    </location>
</feature>
<organism evidence="3 4">
    <name type="scientific">Triticum turgidum subsp. durum</name>
    <name type="common">Durum wheat</name>
    <name type="synonym">Triticum durum</name>
    <dbReference type="NCBI Taxonomy" id="4567"/>
    <lineage>
        <taxon>Eukaryota</taxon>
        <taxon>Viridiplantae</taxon>
        <taxon>Streptophyta</taxon>
        <taxon>Embryophyta</taxon>
        <taxon>Tracheophyta</taxon>
        <taxon>Spermatophyta</taxon>
        <taxon>Magnoliopsida</taxon>
        <taxon>Liliopsida</taxon>
        <taxon>Poales</taxon>
        <taxon>Poaceae</taxon>
        <taxon>BOP clade</taxon>
        <taxon>Pooideae</taxon>
        <taxon>Triticodae</taxon>
        <taxon>Triticeae</taxon>
        <taxon>Triticinae</taxon>
        <taxon>Triticum</taxon>
    </lineage>
</organism>
<reference evidence="3 4" key="1">
    <citation type="submission" date="2017-09" db="EMBL/GenBank/DDBJ databases">
        <authorList>
            <consortium name="International Durum Wheat Genome Sequencing Consortium (IDWGSC)"/>
            <person name="Milanesi L."/>
        </authorList>
    </citation>
    <scope>NUCLEOTIDE SEQUENCE [LARGE SCALE GENOMIC DNA]</scope>
    <source>
        <strain evidence="4">cv. Svevo</strain>
    </source>
</reference>
<feature type="compositionally biased region" description="Basic and acidic residues" evidence="2">
    <location>
        <begin position="158"/>
        <end position="175"/>
    </location>
</feature>
<keyword evidence="4" id="KW-1185">Reference proteome</keyword>
<dbReference type="EMBL" id="LT934117">
    <property type="protein sequence ID" value="VAH88991.1"/>
    <property type="molecule type" value="Genomic_DNA"/>
</dbReference>
<dbReference type="Pfam" id="PF03398">
    <property type="entry name" value="Ist1"/>
    <property type="match status" value="1"/>
</dbReference>
<dbReference type="AlphaFoldDB" id="A0A9R0S6Y5"/>
<evidence type="ECO:0000256" key="2">
    <source>
        <dbReference type="SAM" id="MobiDB-lite"/>
    </source>
</evidence>
<dbReference type="InterPro" id="IPR005061">
    <property type="entry name" value="Ist1"/>
</dbReference>
<dbReference type="PANTHER" id="PTHR12161">
    <property type="entry name" value="IST1 FAMILY MEMBER"/>
    <property type="match status" value="1"/>
</dbReference>
<evidence type="ECO:0000313" key="4">
    <source>
        <dbReference type="Proteomes" id="UP000324705"/>
    </source>
</evidence>
<comment type="similarity">
    <text evidence="1">Belongs to the IST1 family.</text>
</comment>